<keyword evidence="2" id="KW-1185">Reference proteome</keyword>
<gene>
    <name evidence="1" type="ORF">C2845_PM01G21450</name>
</gene>
<name>A0A3L6TPZ5_PANMI</name>
<dbReference type="EMBL" id="PQIB02000001">
    <property type="protein sequence ID" value="RLN41726.1"/>
    <property type="molecule type" value="Genomic_DNA"/>
</dbReference>
<evidence type="ECO:0000313" key="2">
    <source>
        <dbReference type="Proteomes" id="UP000275267"/>
    </source>
</evidence>
<dbReference type="OrthoDB" id="583642at2759"/>
<protein>
    <submittedName>
        <fullName evidence="1">Uncharacterized protein</fullName>
    </submittedName>
</protein>
<reference evidence="2" key="1">
    <citation type="journal article" date="2019" name="Nat. Commun.">
        <title>The genome of broomcorn millet.</title>
        <authorList>
            <person name="Zou C."/>
            <person name="Miki D."/>
            <person name="Li D."/>
            <person name="Tang Q."/>
            <person name="Xiao L."/>
            <person name="Rajput S."/>
            <person name="Deng P."/>
            <person name="Jia W."/>
            <person name="Huang R."/>
            <person name="Zhang M."/>
            <person name="Sun Y."/>
            <person name="Hu J."/>
            <person name="Fu X."/>
            <person name="Schnable P.S."/>
            <person name="Li F."/>
            <person name="Zhang H."/>
            <person name="Feng B."/>
            <person name="Zhu X."/>
            <person name="Liu R."/>
            <person name="Schnable J.C."/>
            <person name="Zhu J.-K."/>
            <person name="Zhang H."/>
        </authorList>
    </citation>
    <scope>NUCLEOTIDE SEQUENCE [LARGE SCALE GENOMIC DNA]</scope>
</reference>
<comment type="caution">
    <text evidence="1">The sequence shown here is derived from an EMBL/GenBank/DDBJ whole genome shotgun (WGS) entry which is preliminary data.</text>
</comment>
<dbReference type="PANTHER" id="PTHR33527:SF23">
    <property type="entry name" value="RRM DOMAIN-CONTAINING PROTEIN"/>
    <property type="match status" value="1"/>
</dbReference>
<dbReference type="Proteomes" id="UP000275267">
    <property type="component" value="Unassembled WGS sequence"/>
</dbReference>
<organism evidence="1 2">
    <name type="scientific">Panicum miliaceum</name>
    <name type="common">Proso millet</name>
    <name type="synonym">Broomcorn millet</name>
    <dbReference type="NCBI Taxonomy" id="4540"/>
    <lineage>
        <taxon>Eukaryota</taxon>
        <taxon>Viridiplantae</taxon>
        <taxon>Streptophyta</taxon>
        <taxon>Embryophyta</taxon>
        <taxon>Tracheophyta</taxon>
        <taxon>Spermatophyta</taxon>
        <taxon>Magnoliopsida</taxon>
        <taxon>Liliopsida</taxon>
        <taxon>Poales</taxon>
        <taxon>Poaceae</taxon>
        <taxon>PACMAD clade</taxon>
        <taxon>Panicoideae</taxon>
        <taxon>Panicodae</taxon>
        <taxon>Paniceae</taxon>
        <taxon>Panicinae</taxon>
        <taxon>Panicum</taxon>
        <taxon>Panicum sect. Panicum</taxon>
    </lineage>
</organism>
<proteinExistence type="predicted"/>
<dbReference type="PANTHER" id="PTHR33527">
    <property type="entry name" value="OS07G0274300 PROTEIN"/>
    <property type="match status" value="1"/>
</dbReference>
<evidence type="ECO:0000313" key="1">
    <source>
        <dbReference type="EMBL" id="RLN41726.1"/>
    </source>
</evidence>
<dbReference type="AlphaFoldDB" id="A0A3L6TPZ5"/>
<sequence>MSTMRSKVIRVWEVLDAGETARSAYERVLARPTSLEVARNTICLLLWLETIAGVHVLEDVSAMEGSGNITLSRLVTEADALYNYLLHGREALPEPCCLAGIPAIEALCSSGRLVDLRFFKFHRDLVARGLTVVRDTIAEVVFSDRLHAMLRRFEDEVHSSTTSVTTSVLPAPELIAPFVAITRTPPEDSRTAFVAFWEGHPLSSQDIVNYFERRLGFGRCIERVETEQPSAGQTPKHAVIVFSSAALRQQVMFNETAVYYRVNGYDMWVQAYKPSL</sequence>
<accession>A0A3L6TPZ5</accession>